<dbReference type="AlphaFoldDB" id="A0A316WB52"/>
<evidence type="ECO:0000313" key="1">
    <source>
        <dbReference type="EMBL" id="PWN58602.1"/>
    </source>
</evidence>
<dbReference type="EMBL" id="PPEG02000010">
    <property type="protein sequence ID" value="PWN58602.1"/>
    <property type="molecule type" value="Genomic_DNA"/>
</dbReference>
<dbReference type="Proteomes" id="UP000236413">
    <property type="component" value="Unassembled WGS sequence"/>
</dbReference>
<reference evidence="1 2" key="1">
    <citation type="submission" date="2018-04" db="EMBL/GenBank/DDBJ databases">
        <title>Chryseobacterium oncorhynchi 701B-08T from rainbow trout, and Chryseobacterium viscerum 687B-08T from diseased fish.</title>
        <authorList>
            <person name="Jeong J.-J."/>
            <person name="Lee Y.J."/>
            <person name="Pathiraja D."/>
            <person name="Park B."/>
            <person name="Choi I.-G."/>
            <person name="Kim K.D."/>
        </authorList>
    </citation>
    <scope>NUCLEOTIDE SEQUENCE [LARGE SCALE GENOMIC DNA]</scope>
    <source>
        <strain evidence="1 2">687B-08</strain>
    </source>
</reference>
<dbReference type="RefSeq" id="WP_103231347.1">
    <property type="nucleotide sequence ID" value="NZ_PPEG02000010.1"/>
</dbReference>
<evidence type="ECO:0000313" key="2">
    <source>
        <dbReference type="Proteomes" id="UP000236413"/>
    </source>
</evidence>
<name>A0A316WB52_9FLAO</name>
<sequence length="126" mass="14050">MKKQFKSFVAKVELLKSERASEDKNGLMPVILIGIAGEIPSKTVISGTVAQRMGIYEGSIYLFQANEIESDPLYGRQFNFMAISKELSAIETLQASDFVGKLRIVKVDSPEDFEEFIPESLQLENA</sequence>
<proteinExistence type="predicted"/>
<comment type="caution">
    <text evidence="1">The sequence shown here is derived from an EMBL/GenBank/DDBJ whole genome shotgun (WGS) entry which is preliminary data.</text>
</comment>
<accession>A0A316WB52</accession>
<organism evidence="1 2">
    <name type="scientific">Chryseobacterium viscerum</name>
    <dbReference type="NCBI Taxonomy" id="1037377"/>
    <lineage>
        <taxon>Bacteria</taxon>
        <taxon>Pseudomonadati</taxon>
        <taxon>Bacteroidota</taxon>
        <taxon>Flavobacteriia</taxon>
        <taxon>Flavobacteriales</taxon>
        <taxon>Weeksellaceae</taxon>
        <taxon>Chryseobacterium group</taxon>
        <taxon>Chryseobacterium</taxon>
    </lineage>
</organism>
<gene>
    <name evidence="1" type="ORF">C1634_021310</name>
</gene>
<protein>
    <submittedName>
        <fullName evidence="1">Uncharacterized protein</fullName>
    </submittedName>
</protein>